<feature type="transmembrane region" description="Helical" evidence="1">
    <location>
        <begin position="105"/>
        <end position="136"/>
    </location>
</feature>
<sequence>MRVMLMIAMQEFTHTLTHPLALLVGGIVLAVAYINGAGGVDTLEIVNAQADLDAVMVGFGQSWQATSMICTIMAAFLGATTIPYEKWKHTLNVLFTKPLYRKDYIAGKFVGLTAFMLVFNTFAVMFTGLLIIVYFREPLSVSDFLLRVIAYIIVMTMSCSLVIALNMLIGVLSKNILVVTSAAMTYIYFDWIWNNDRMLGNLAFLTPMNLYNKLINPITTLYPTLYDTLTPFTLWFSSAVPYIGLMLIEILVFLLAGIHLFTREDKI</sequence>
<protein>
    <recommendedName>
        <fullName evidence="4">ABC-type transport system, permease component</fullName>
    </recommendedName>
</protein>
<evidence type="ECO:0000256" key="1">
    <source>
        <dbReference type="SAM" id="Phobius"/>
    </source>
</evidence>
<evidence type="ECO:0000313" key="2">
    <source>
        <dbReference type="EMBL" id="CAJ36175.1"/>
    </source>
</evidence>
<keyword evidence="1" id="KW-0812">Transmembrane</keyword>
<dbReference type="STRING" id="351160.RCIX806"/>
<feature type="transmembrane region" description="Helical" evidence="1">
    <location>
        <begin position="63"/>
        <end position="84"/>
    </location>
</feature>
<dbReference type="GeneID" id="5144492"/>
<dbReference type="RefSeq" id="WP_012036338.1">
    <property type="nucleotide sequence ID" value="NC_009464.1"/>
</dbReference>
<feature type="transmembrane region" description="Helical" evidence="1">
    <location>
        <begin position="239"/>
        <end position="261"/>
    </location>
</feature>
<name>Q0W618_METAR</name>
<feature type="transmembrane region" description="Helical" evidence="1">
    <location>
        <begin position="176"/>
        <end position="193"/>
    </location>
</feature>
<organism evidence="2 3">
    <name type="scientific">Methanocella arvoryzae (strain DSM 22066 / NBRC 105507 / MRE50)</name>
    <dbReference type="NCBI Taxonomy" id="351160"/>
    <lineage>
        <taxon>Archaea</taxon>
        <taxon>Methanobacteriati</taxon>
        <taxon>Methanobacteriota</taxon>
        <taxon>Stenosarchaea group</taxon>
        <taxon>Methanomicrobia</taxon>
        <taxon>Methanocellales</taxon>
        <taxon>Methanocellaceae</taxon>
        <taxon>Methanocella</taxon>
    </lineage>
</organism>
<keyword evidence="1" id="KW-1133">Transmembrane helix</keyword>
<dbReference type="Pfam" id="PF12679">
    <property type="entry name" value="ABC2_membrane_2"/>
    <property type="match status" value="1"/>
</dbReference>
<dbReference type="EMBL" id="AM114193">
    <property type="protein sequence ID" value="CAJ36175.1"/>
    <property type="molecule type" value="Genomic_DNA"/>
</dbReference>
<dbReference type="GO" id="GO:0140359">
    <property type="term" value="F:ABC-type transporter activity"/>
    <property type="evidence" value="ECO:0007669"/>
    <property type="project" value="InterPro"/>
</dbReference>
<dbReference type="AlphaFoldDB" id="Q0W618"/>
<evidence type="ECO:0000313" key="3">
    <source>
        <dbReference type="Proteomes" id="UP000000663"/>
    </source>
</evidence>
<dbReference type="GO" id="GO:0005886">
    <property type="term" value="C:plasma membrane"/>
    <property type="evidence" value="ECO:0007669"/>
    <property type="project" value="UniProtKB-SubCell"/>
</dbReference>
<dbReference type="eggNOG" id="arCOG02436">
    <property type="taxonomic scope" value="Archaea"/>
</dbReference>
<evidence type="ECO:0008006" key="4">
    <source>
        <dbReference type="Google" id="ProtNLM"/>
    </source>
</evidence>
<proteinExistence type="predicted"/>
<dbReference type="KEGG" id="rci:RCIX806"/>
<dbReference type="OrthoDB" id="380499at2157"/>
<dbReference type="Proteomes" id="UP000000663">
    <property type="component" value="Chromosome"/>
</dbReference>
<feature type="transmembrane region" description="Helical" evidence="1">
    <location>
        <begin position="148"/>
        <end position="169"/>
    </location>
</feature>
<accession>Q0W618</accession>
<keyword evidence="3" id="KW-1185">Reference proteome</keyword>
<gene>
    <name evidence="2" type="ORF">RCIX806</name>
</gene>
<keyword evidence="1" id="KW-0472">Membrane</keyword>
<reference evidence="2 3" key="1">
    <citation type="journal article" date="2006" name="Science">
        <title>Genome of rice cluster I archaea -- the key methane producers in the rice rhizosphere.</title>
        <authorList>
            <person name="Erkel C."/>
            <person name="Kube M."/>
            <person name="Reinhardt R."/>
            <person name="Liesack W."/>
        </authorList>
    </citation>
    <scope>NUCLEOTIDE SEQUENCE [LARGE SCALE GENOMIC DNA]</scope>
    <source>
        <strain evidence="3">DSM 22066 / NBRC 105507 / MRE50</strain>
    </source>
</reference>